<protein>
    <submittedName>
        <fullName evidence="1">Uncharacterized protein</fullName>
    </submittedName>
</protein>
<evidence type="ECO:0000313" key="1">
    <source>
        <dbReference type="EMBL" id="SVC09648.1"/>
    </source>
</evidence>
<proteinExistence type="predicted"/>
<name>A0A382JD34_9ZZZZ</name>
<sequence length="23" mass="2654">MKAILKVPSSFYWLCLEPNATIE</sequence>
<feature type="non-terminal residue" evidence="1">
    <location>
        <position position="23"/>
    </location>
</feature>
<accession>A0A382JD34</accession>
<organism evidence="1">
    <name type="scientific">marine metagenome</name>
    <dbReference type="NCBI Taxonomy" id="408172"/>
    <lineage>
        <taxon>unclassified sequences</taxon>
        <taxon>metagenomes</taxon>
        <taxon>ecological metagenomes</taxon>
    </lineage>
</organism>
<dbReference type="EMBL" id="UINC01073338">
    <property type="protein sequence ID" value="SVC09648.1"/>
    <property type="molecule type" value="Genomic_DNA"/>
</dbReference>
<dbReference type="AlphaFoldDB" id="A0A382JD34"/>
<gene>
    <name evidence="1" type="ORF">METZ01_LOCUS262502</name>
</gene>
<reference evidence="1" key="1">
    <citation type="submission" date="2018-05" db="EMBL/GenBank/DDBJ databases">
        <authorList>
            <person name="Lanie J.A."/>
            <person name="Ng W.-L."/>
            <person name="Kazmierczak K.M."/>
            <person name="Andrzejewski T.M."/>
            <person name="Davidsen T.M."/>
            <person name="Wayne K.J."/>
            <person name="Tettelin H."/>
            <person name="Glass J.I."/>
            <person name="Rusch D."/>
            <person name="Podicherti R."/>
            <person name="Tsui H.-C.T."/>
            <person name="Winkler M.E."/>
        </authorList>
    </citation>
    <scope>NUCLEOTIDE SEQUENCE</scope>
</reference>